<feature type="domain" description="CCHC-type" evidence="5">
    <location>
        <begin position="116"/>
        <end position="130"/>
    </location>
</feature>
<feature type="region of interest" description="Disordered" evidence="3">
    <location>
        <begin position="1"/>
        <end position="27"/>
    </location>
</feature>
<dbReference type="InterPro" id="IPR001878">
    <property type="entry name" value="Znf_CCHC"/>
</dbReference>
<feature type="compositionally biased region" description="Basic and acidic residues" evidence="3">
    <location>
        <begin position="244"/>
        <end position="253"/>
    </location>
</feature>
<dbReference type="PANTHER" id="PTHR48038">
    <property type="entry name" value="RIBONUCLEOPROTEIN RB97D"/>
    <property type="match status" value="1"/>
</dbReference>
<feature type="compositionally biased region" description="Basic and acidic residues" evidence="3">
    <location>
        <begin position="354"/>
        <end position="373"/>
    </location>
</feature>
<dbReference type="Gene3D" id="4.10.60.10">
    <property type="entry name" value="Zinc finger, CCHC-type"/>
    <property type="match status" value="2"/>
</dbReference>
<dbReference type="InterPro" id="IPR000504">
    <property type="entry name" value="RRM_dom"/>
</dbReference>
<dbReference type="PANTHER" id="PTHR48038:SF1">
    <property type="entry name" value="RIBONUCLEOPROTEIN RB97D"/>
    <property type="match status" value="1"/>
</dbReference>
<dbReference type="EMBL" id="CAJOBQ010000582">
    <property type="protein sequence ID" value="CAF4385065.1"/>
    <property type="molecule type" value="Genomic_DNA"/>
</dbReference>
<feature type="compositionally biased region" description="Basic and acidic residues" evidence="3">
    <location>
        <begin position="129"/>
        <end position="165"/>
    </location>
</feature>
<dbReference type="AlphaFoldDB" id="A0A820NCJ1"/>
<dbReference type="GO" id="GO:0008270">
    <property type="term" value="F:zinc ion binding"/>
    <property type="evidence" value="ECO:0007669"/>
    <property type="project" value="UniProtKB-KW"/>
</dbReference>
<feature type="region of interest" description="Disordered" evidence="3">
    <location>
        <begin position="129"/>
        <end position="181"/>
    </location>
</feature>
<dbReference type="InterPro" id="IPR035979">
    <property type="entry name" value="RBD_domain_sf"/>
</dbReference>
<comment type="caution">
    <text evidence="6">The sequence shown here is derived from an EMBL/GenBank/DDBJ whole genome shotgun (WGS) entry which is preliminary data.</text>
</comment>
<dbReference type="InterPro" id="IPR012677">
    <property type="entry name" value="Nucleotide-bd_a/b_plait_sf"/>
</dbReference>
<feature type="compositionally biased region" description="Basic and acidic residues" evidence="3">
    <location>
        <begin position="427"/>
        <end position="443"/>
    </location>
</feature>
<protein>
    <submittedName>
        <fullName evidence="6">Uncharacterized protein</fullName>
    </submittedName>
</protein>
<keyword evidence="1" id="KW-0479">Metal-binding</keyword>
<evidence type="ECO:0000259" key="5">
    <source>
        <dbReference type="PROSITE" id="PS50158"/>
    </source>
</evidence>
<accession>A0A820NCJ1</accession>
<evidence type="ECO:0000256" key="2">
    <source>
        <dbReference type="PROSITE-ProRule" id="PRU00176"/>
    </source>
</evidence>
<evidence type="ECO:0000313" key="7">
    <source>
        <dbReference type="Proteomes" id="UP000663862"/>
    </source>
</evidence>
<dbReference type="Pfam" id="PF00098">
    <property type="entry name" value="zf-CCHC"/>
    <property type="match status" value="2"/>
</dbReference>
<keyword evidence="2" id="KW-0694">RNA-binding</keyword>
<dbReference type="SUPFAM" id="SSF54928">
    <property type="entry name" value="RNA-binding domain, RBD"/>
    <property type="match status" value="2"/>
</dbReference>
<proteinExistence type="predicted"/>
<dbReference type="PROSITE" id="PS50102">
    <property type="entry name" value="RRM"/>
    <property type="match status" value="2"/>
</dbReference>
<feature type="region of interest" description="Disordered" evidence="3">
    <location>
        <begin position="421"/>
        <end position="457"/>
    </location>
</feature>
<dbReference type="Proteomes" id="UP000663862">
    <property type="component" value="Unassembled WGS sequence"/>
</dbReference>
<dbReference type="SMART" id="SM00360">
    <property type="entry name" value="RRM"/>
    <property type="match status" value="2"/>
</dbReference>
<evidence type="ECO:0000256" key="1">
    <source>
        <dbReference type="PROSITE-ProRule" id="PRU00047"/>
    </source>
</evidence>
<sequence>MAHSRSPMTASYRRDRSYSSNNNDGHEENGCRVHVADLSIKCTKHEIEKAFEKWPLIEIWHAHASCFAFVVLRQREDAQQAISELDGRYIGDARVRVSLARPRARGAQRNFDPNMRCYQCGSRGHFSRDCGNDQRNHNKNGNEYRSDSDRRRELSPRPQVIRDYRSYSPREASPPSRENRYGYYTRPISGFSCRVSESLSTHIRRAEVMMKTELMYYLFSFVVSLKMPRSRSATPSSRRSRSPLSDHDSDSERANEYRVHIAELTPGVQESEVRKMFQRYGTLLDVWVASASCFAFVVYKLKEEAQKAIDHMDGRSFGNNRLKVTWARPRARNRAPRHDPNMRCYKCGQRGHFSRECDGQTTDRRPSRRRDNDYDQFSSSSYRQYSRSRSPFPSPAMPPSSYFRHGMPMYSSLSRRYDPTMDGYFPHQERSNGHDYRYRDRGTRLTPPSARARYNRR</sequence>
<evidence type="ECO:0000256" key="3">
    <source>
        <dbReference type="SAM" id="MobiDB-lite"/>
    </source>
</evidence>
<feature type="domain" description="CCHC-type" evidence="5">
    <location>
        <begin position="343"/>
        <end position="357"/>
    </location>
</feature>
<reference evidence="6" key="1">
    <citation type="submission" date="2021-02" db="EMBL/GenBank/DDBJ databases">
        <authorList>
            <person name="Nowell W R."/>
        </authorList>
    </citation>
    <scope>NUCLEOTIDE SEQUENCE</scope>
</reference>
<feature type="domain" description="RRM" evidence="4">
    <location>
        <begin position="31"/>
        <end position="102"/>
    </location>
</feature>
<feature type="region of interest" description="Disordered" evidence="3">
    <location>
        <begin position="354"/>
        <end position="402"/>
    </location>
</feature>
<evidence type="ECO:0000313" key="6">
    <source>
        <dbReference type="EMBL" id="CAF4385065.1"/>
    </source>
</evidence>
<organism evidence="6 7">
    <name type="scientific">Rotaria socialis</name>
    <dbReference type="NCBI Taxonomy" id="392032"/>
    <lineage>
        <taxon>Eukaryota</taxon>
        <taxon>Metazoa</taxon>
        <taxon>Spiralia</taxon>
        <taxon>Gnathifera</taxon>
        <taxon>Rotifera</taxon>
        <taxon>Eurotatoria</taxon>
        <taxon>Bdelloidea</taxon>
        <taxon>Philodinida</taxon>
        <taxon>Philodinidae</taxon>
        <taxon>Rotaria</taxon>
    </lineage>
</organism>
<feature type="region of interest" description="Disordered" evidence="3">
    <location>
        <begin position="230"/>
        <end position="253"/>
    </location>
</feature>
<feature type="compositionally biased region" description="Low complexity" evidence="3">
    <location>
        <begin position="377"/>
        <end position="391"/>
    </location>
</feature>
<dbReference type="GO" id="GO:0003723">
    <property type="term" value="F:RNA binding"/>
    <property type="evidence" value="ECO:0007669"/>
    <property type="project" value="UniProtKB-UniRule"/>
</dbReference>
<gene>
    <name evidence="6" type="ORF">TSG867_LOCUS11859</name>
</gene>
<dbReference type="SMART" id="SM00343">
    <property type="entry name" value="ZnF_C2HC"/>
    <property type="match status" value="2"/>
</dbReference>
<dbReference type="PROSITE" id="PS50158">
    <property type="entry name" value="ZF_CCHC"/>
    <property type="match status" value="2"/>
</dbReference>
<dbReference type="Gene3D" id="3.30.70.330">
    <property type="match status" value="2"/>
</dbReference>
<feature type="domain" description="RRM" evidence="4">
    <location>
        <begin position="257"/>
        <end position="329"/>
    </location>
</feature>
<name>A0A820NCJ1_9BILA</name>
<dbReference type="Pfam" id="PF00076">
    <property type="entry name" value="RRM_1"/>
    <property type="match status" value="2"/>
</dbReference>
<evidence type="ECO:0000259" key="4">
    <source>
        <dbReference type="PROSITE" id="PS50102"/>
    </source>
</evidence>
<keyword evidence="1" id="KW-0863">Zinc-finger</keyword>
<keyword evidence="1" id="KW-0862">Zinc</keyword>